<sequence>MKVVHVIIGLNLGGAETALFRLITSQHNEDIEHVVISLTDLGYYGQKFAQNGIKVYSLGKKGKLNVILISIKLFKLLRRLEVDVVQTWMYHSDLLGGLVARLARVKKVFWGVRCTYVPQGSKGTYLLMKSCALLSGFIPNKVICVAKAAQRSHVKYGYNKKNMIVIPNGFNVEYDNVSQITYPPQTNNAYRKLWADKVTIGCVGRFHPDKGIDVLVQAAKQLTDRADNVHFVLAGLGCDKANEELRTLLEKLQLQEHFTLLGQINDVPELLSAIDIYCMPSRTEGFPNGLGEGMAMGLPCVATDAGDAQYLAGDAFKVVKTNSADELANALLKLLKMTPKERDKIGALCFERVSKHFSQRVVVEQYSKIYK</sequence>
<name>A0A1S1MY89_9GAMM</name>
<evidence type="ECO:0000313" key="2">
    <source>
        <dbReference type="EMBL" id="OHU92702.1"/>
    </source>
</evidence>
<dbReference type="InterPro" id="IPR028098">
    <property type="entry name" value="Glyco_trans_4-like_N"/>
</dbReference>
<organism evidence="2 3">
    <name type="scientific">Pseudoalteromonas amylolytica</name>
    <dbReference type="NCBI Taxonomy" id="1859457"/>
    <lineage>
        <taxon>Bacteria</taxon>
        <taxon>Pseudomonadati</taxon>
        <taxon>Pseudomonadota</taxon>
        <taxon>Gammaproteobacteria</taxon>
        <taxon>Alteromonadales</taxon>
        <taxon>Pseudoalteromonadaceae</taxon>
        <taxon>Pseudoalteromonas</taxon>
    </lineage>
</organism>
<dbReference type="OrthoDB" id="9775208at2"/>
<gene>
    <name evidence="2" type="ORF">BET10_04405</name>
</gene>
<dbReference type="STRING" id="1859457.BET10_04405"/>
<feature type="domain" description="Glycosyltransferase subfamily 4-like N-terminal" evidence="1">
    <location>
        <begin position="13"/>
        <end position="173"/>
    </location>
</feature>
<dbReference type="PANTHER" id="PTHR12526">
    <property type="entry name" value="GLYCOSYLTRANSFERASE"/>
    <property type="match status" value="1"/>
</dbReference>
<dbReference type="CDD" id="cd03807">
    <property type="entry name" value="GT4_WbnK-like"/>
    <property type="match status" value="1"/>
</dbReference>
<dbReference type="RefSeq" id="WP_070983261.1">
    <property type="nucleotide sequence ID" value="NZ_MKJU01000006.1"/>
</dbReference>
<dbReference type="GO" id="GO:0016757">
    <property type="term" value="F:glycosyltransferase activity"/>
    <property type="evidence" value="ECO:0007669"/>
    <property type="project" value="UniProtKB-ARBA"/>
</dbReference>
<comment type="caution">
    <text evidence="2">The sequence shown here is derived from an EMBL/GenBank/DDBJ whole genome shotgun (WGS) entry which is preliminary data.</text>
</comment>
<evidence type="ECO:0000313" key="3">
    <source>
        <dbReference type="Proteomes" id="UP000179786"/>
    </source>
</evidence>
<dbReference type="SUPFAM" id="SSF53756">
    <property type="entry name" value="UDP-Glycosyltransferase/glycogen phosphorylase"/>
    <property type="match status" value="1"/>
</dbReference>
<dbReference type="Pfam" id="PF13692">
    <property type="entry name" value="Glyco_trans_1_4"/>
    <property type="match status" value="1"/>
</dbReference>
<dbReference type="Proteomes" id="UP000179786">
    <property type="component" value="Unassembled WGS sequence"/>
</dbReference>
<proteinExistence type="predicted"/>
<dbReference type="Pfam" id="PF13439">
    <property type="entry name" value="Glyco_transf_4"/>
    <property type="match status" value="1"/>
</dbReference>
<dbReference type="EMBL" id="MKJU01000006">
    <property type="protein sequence ID" value="OHU92702.1"/>
    <property type="molecule type" value="Genomic_DNA"/>
</dbReference>
<dbReference type="Gene3D" id="3.40.50.2000">
    <property type="entry name" value="Glycogen Phosphorylase B"/>
    <property type="match status" value="2"/>
</dbReference>
<evidence type="ECO:0000259" key="1">
    <source>
        <dbReference type="Pfam" id="PF13439"/>
    </source>
</evidence>
<dbReference type="AlphaFoldDB" id="A0A1S1MY89"/>
<protein>
    <recommendedName>
        <fullName evidence="1">Glycosyltransferase subfamily 4-like N-terminal domain-containing protein</fullName>
    </recommendedName>
</protein>
<keyword evidence="3" id="KW-1185">Reference proteome</keyword>
<reference evidence="2 3" key="1">
    <citation type="submission" date="2016-09" db="EMBL/GenBank/DDBJ databases">
        <title>Pseudoalteromonas amylolytica sp. nov., isolated from the surface seawater.</title>
        <authorList>
            <person name="Wu Y.-H."/>
            <person name="Cheng H."/>
            <person name="Jin X.-B."/>
            <person name="Wang C.-S."/>
            <person name="Xu X.-W."/>
        </authorList>
    </citation>
    <scope>NUCLEOTIDE SEQUENCE [LARGE SCALE GENOMIC DNA]</scope>
    <source>
        <strain evidence="2 3">JW1</strain>
    </source>
</reference>
<accession>A0A1S1MY89</accession>